<feature type="region of interest" description="Disordered" evidence="1">
    <location>
        <begin position="380"/>
        <end position="445"/>
    </location>
</feature>
<evidence type="ECO:0000313" key="4">
    <source>
        <dbReference type="Proteomes" id="UP000663760"/>
    </source>
</evidence>
<evidence type="ECO:0000259" key="2">
    <source>
        <dbReference type="Pfam" id="PF11955"/>
    </source>
</evidence>
<dbReference type="InterPro" id="IPR021099">
    <property type="entry name" value="PORR_domain"/>
</dbReference>
<keyword evidence="4" id="KW-1185">Reference proteome</keyword>
<dbReference type="AlphaFoldDB" id="A0A7I8L4G7"/>
<reference evidence="3" key="1">
    <citation type="submission" date="2020-02" db="EMBL/GenBank/DDBJ databases">
        <authorList>
            <person name="Scholz U."/>
            <person name="Mascher M."/>
            <person name="Fiebig A."/>
        </authorList>
    </citation>
    <scope>NUCLEOTIDE SEQUENCE</scope>
</reference>
<protein>
    <recommendedName>
        <fullName evidence="2">PORR domain-containing protein</fullName>
    </recommendedName>
</protein>
<accession>A0A7I8L4G7</accession>
<dbReference type="PANTHER" id="PTHR31476:SF16">
    <property type="entry name" value="F14O23.23 PROTEIN"/>
    <property type="match status" value="1"/>
</dbReference>
<dbReference type="Proteomes" id="UP000663760">
    <property type="component" value="Chromosome 11"/>
</dbReference>
<evidence type="ECO:0000256" key="1">
    <source>
        <dbReference type="SAM" id="MobiDB-lite"/>
    </source>
</evidence>
<dbReference type="PANTHER" id="PTHR31476">
    <property type="entry name" value="PROTEIN WHAT'S THIS FACTOR 1 HOMOLOG, CHLOROPLASTIC"/>
    <property type="match status" value="1"/>
</dbReference>
<organism evidence="3 4">
    <name type="scientific">Spirodela intermedia</name>
    <name type="common">Intermediate duckweed</name>
    <dbReference type="NCBI Taxonomy" id="51605"/>
    <lineage>
        <taxon>Eukaryota</taxon>
        <taxon>Viridiplantae</taxon>
        <taxon>Streptophyta</taxon>
        <taxon>Embryophyta</taxon>
        <taxon>Tracheophyta</taxon>
        <taxon>Spermatophyta</taxon>
        <taxon>Magnoliopsida</taxon>
        <taxon>Liliopsida</taxon>
        <taxon>Araceae</taxon>
        <taxon>Lemnoideae</taxon>
        <taxon>Spirodela</taxon>
    </lineage>
</organism>
<dbReference type="Pfam" id="PF11955">
    <property type="entry name" value="PORR"/>
    <property type="match status" value="1"/>
</dbReference>
<feature type="compositionally biased region" description="Acidic residues" evidence="1">
    <location>
        <begin position="409"/>
        <end position="435"/>
    </location>
</feature>
<proteinExistence type="predicted"/>
<dbReference type="EMBL" id="LR746274">
    <property type="protein sequence ID" value="CAA7404899.1"/>
    <property type="molecule type" value="Genomic_DNA"/>
</dbReference>
<dbReference type="InterPro" id="IPR045040">
    <property type="entry name" value="PORR_fam"/>
</dbReference>
<sequence>MLLLRHLRRRRGGFRAPPPCRDLRAAPFVDAKVKWVRDRGLDHAVEKEKHLRPLHALKNLLLNPSLEGSPIPSSLLLSAIAERSDELRLPFRAIRFIRKYPSAFLEQAAAPSSEAFRRPHILPTPELIRIHEEEQLVYQSCRGETADRLLRLLMLTPFKRLSLSVIDRLRWDLGLPHDYARSLLPEYPDYFQIVGGGGGGRGSGSLDLELVCWNKELAVSSMERQAMKTGGYRKGDPLSFPMQFPRGFDLEKKVRRWVEDWQRLPYLSPYEDAGRCVNPASDLAEKWTVGVLHELLHLLVGKKAERDDLLLLGECVGLRPGFKRALVHHPGIFYQSNKIKAHTILLREGYKRDLLVEKHPLMGLRFQYIHLMRQSAAMDAATAPGHGDRRRTRKTDGVAAAEFVREGSSEDGDEEDDAEEEDDDDEELCSSEDEDGSRGLHGVVN</sequence>
<feature type="domain" description="PORR" evidence="2">
    <location>
        <begin position="36"/>
        <end position="375"/>
    </location>
</feature>
<dbReference type="GO" id="GO:0003723">
    <property type="term" value="F:RNA binding"/>
    <property type="evidence" value="ECO:0007669"/>
    <property type="project" value="InterPro"/>
</dbReference>
<dbReference type="OrthoDB" id="1892230at2759"/>
<gene>
    <name evidence="3" type="ORF">SI8410_11015577</name>
</gene>
<evidence type="ECO:0000313" key="3">
    <source>
        <dbReference type="EMBL" id="CAA7404899.1"/>
    </source>
</evidence>
<name>A0A7I8L4G7_SPIIN</name>